<evidence type="ECO:0000256" key="1">
    <source>
        <dbReference type="ARBA" id="ARBA00022448"/>
    </source>
</evidence>
<dbReference type="AlphaFoldDB" id="A0A2I0IFY1"/>
<dbReference type="EMBL" id="PGOL01003125">
    <property type="protein sequence ID" value="PKI42902.1"/>
    <property type="molecule type" value="Genomic_DNA"/>
</dbReference>
<dbReference type="InterPro" id="IPR036837">
    <property type="entry name" value="Cation_efflux_CTD_sf"/>
</dbReference>
<sequence>MEEEAKMPLLVASTRTEKKDHSLLTDDRDAVASLRSDFFSKLPEKPDEDRVLRLVVALVIEMHKCPLDFRCVNQSFEVLVQTVEQLIRDKSAPAEVLQKLTYLVLRHDPQDEVITHPESFTSSSSGTYIHSSIQLLPENIELSKDMPLKEAHTIGESLQIKIEELPEVERAFVHLDYECEHKPEHSVLIRLPSSQH</sequence>
<dbReference type="PANTHER" id="PTHR43840">
    <property type="entry name" value="MITOCHONDRIAL METAL TRANSPORTER 1-RELATED"/>
    <property type="match status" value="1"/>
</dbReference>
<evidence type="ECO:0008006" key="4">
    <source>
        <dbReference type="Google" id="ProtNLM"/>
    </source>
</evidence>
<organism evidence="2 3">
    <name type="scientific">Punica granatum</name>
    <name type="common">Pomegranate</name>
    <dbReference type="NCBI Taxonomy" id="22663"/>
    <lineage>
        <taxon>Eukaryota</taxon>
        <taxon>Viridiplantae</taxon>
        <taxon>Streptophyta</taxon>
        <taxon>Embryophyta</taxon>
        <taxon>Tracheophyta</taxon>
        <taxon>Spermatophyta</taxon>
        <taxon>Magnoliopsida</taxon>
        <taxon>eudicotyledons</taxon>
        <taxon>Gunneridae</taxon>
        <taxon>Pentapetalae</taxon>
        <taxon>rosids</taxon>
        <taxon>malvids</taxon>
        <taxon>Myrtales</taxon>
        <taxon>Lythraceae</taxon>
        <taxon>Punica</taxon>
    </lineage>
</organism>
<evidence type="ECO:0000313" key="2">
    <source>
        <dbReference type="EMBL" id="PKI42902.1"/>
    </source>
</evidence>
<keyword evidence="1" id="KW-0813">Transport</keyword>
<dbReference type="GO" id="GO:0016020">
    <property type="term" value="C:membrane"/>
    <property type="evidence" value="ECO:0007669"/>
    <property type="project" value="TreeGrafter"/>
</dbReference>
<dbReference type="InterPro" id="IPR050291">
    <property type="entry name" value="CDF_Transporter"/>
</dbReference>
<dbReference type="Proteomes" id="UP000233551">
    <property type="component" value="Unassembled WGS sequence"/>
</dbReference>
<dbReference type="PANTHER" id="PTHR43840:SF45">
    <property type="entry name" value="METAL TOLERANCE PROTEIN C3-RELATED"/>
    <property type="match status" value="1"/>
</dbReference>
<proteinExistence type="predicted"/>
<dbReference type="STRING" id="22663.A0A2I0IFY1"/>
<dbReference type="Gene3D" id="3.30.70.1350">
    <property type="entry name" value="Cation efflux protein, cytoplasmic domain"/>
    <property type="match status" value="1"/>
</dbReference>
<protein>
    <recommendedName>
        <fullName evidence="4">Cation efflux protein cytoplasmic domain-containing protein</fullName>
    </recommendedName>
</protein>
<name>A0A2I0IFY1_PUNGR</name>
<dbReference type="GO" id="GO:0005384">
    <property type="term" value="F:manganese ion transmembrane transporter activity"/>
    <property type="evidence" value="ECO:0007669"/>
    <property type="project" value="TreeGrafter"/>
</dbReference>
<dbReference type="SUPFAM" id="SSF160240">
    <property type="entry name" value="Cation efflux protein cytoplasmic domain-like"/>
    <property type="match status" value="1"/>
</dbReference>
<comment type="caution">
    <text evidence="2">The sequence shown here is derived from an EMBL/GenBank/DDBJ whole genome shotgun (WGS) entry which is preliminary data.</text>
</comment>
<evidence type="ECO:0000313" key="3">
    <source>
        <dbReference type="Proteomes" id="UP000233551"/>
    </source>
</evidence>
<keyword evidence="3" id="KW-1185">Reference proteome</keyword>
<reference evidence="2 3" key="1">
    <citation type="submission" date="2017-11" db="EMBL/GenBank/DDBJ databases">
        <title>De-novo sequencing of pomegranate (Punica granatum L.) genome.</title>
        <authorList>
            <person name="Akparov Z."/>
            <person name="Amiraslanov A."/>
            <person name="Hajiyeva S."/>
            <person name="Abbasov M."/>
            <person name="Kaur K."/>
            <person name="Hamwieh A."/>
            <person name="Solovyev V."/>
            <person name="Salamov A."/>
            <person name="Braich B."/>
            <person name="Kosarev P."/>
            <person name="Mahmoud A."/>
            <person name="Hajiyev E."/>
            <person name="Babayeva S."/>
            <person name="Izzatullayeva V."/>
            <person name="Mammadov A."/>
            <person name="Mammadov A."/>
            <person name="Sharifova S."/>
            <person name="Ojaghi J."/>
            <person name="Eynullazada K."/>
            <person name="Bayramov B."/>
            <person name="Abdulazimova A."/>
            <person name="Shahmuradov I."/>
        </authorList>
    </citation>
    <scope>NUCLEOTIDE SEQUENCE [LARGE SCALE GENOMIC DNA]</scope>
    <source>
        <strain evidence="3">cv. AG2017</strain>
        <tissue evidence="2">Leaf</tissue>
    </source>
</reference>
<accession>A0A2I0IFY1</accession>
<gene>
    <name evidence="2" type="ORF">CRG98_036700</name>
</gene>